<name>A0ABY7GP71_9GAMM</name>
<proteinExistence type="predicted"/>
<gene>
    <name evidence="1" type="ORF">NM686_007170</name>
</gene>
<dbReference type="Pfam" id="PF14103">
    <property type="entry name" value="DUF4276"/>
    <property type="match status" value="1"/>
</dbReference>
<dbReference type="RefSeq" id="WP_255187196.1">
    <property type="nucleotide sequence ID" value="NZ_CP113517.1"/>
</dbReference>
<organism evidence="1 2">
    <name type="scientific">Methylomonas rapida</name>
    <dbReference type="NCBI Taxonomy" id="2963939"/>
    <lineage>
        <taxon>Bacteria</taxon>
        <taxon>Pseudomonadati</taxon>
        <taxon>Pseudomonadota</taxon>
        <taxon>Gammaproteobacteria</taxon>
        <taxon>Methylococcales</taxon>
        <taxon>Methylococcaceae</taxon>
        <taxon>Methylomonas</taxon>
    </lineage>
</organism>
<reference evidence="1" key="1">
    <citation type="submission" date="2022-11" db="EMBL/GenBank/DDBJ databases">
        <title>Methylomonas rapida sp. nov., Carotenoid-Producing Obligate Methanotrophs with High Growth Characteristics and Biotechnological Potential.</title>
        <authorList>
            <person name="Tikhonova E.N."/>
            <person name="Suleimanov R.Z."/>
            <person name="Miroshnikov K."/>
            <person name="Oshkin I.Y."/>
            <person name="Belova S.E."/>
            <person name="Danilova O.V."/>
            <person name="Ashikhmin A."/>
            <person name="Konopkin A."/>
            <person name="But S.Y."/>
            <person name="Khmelenina V.N."/>
            <person name="Kuznetsov N."/>
            <person name="Pimenov N.V."/>
            <person name="Dedysh S.N."/>
        </authorList>
    </citation>
    <scope>NUCLEOTIDE SEQUENCE</scope>
    <source>
        <strain evidence="1">MP1</strain>
    </source>
</reference>
<keyword evidence="2" id="KW-1185">Reference proteome</keyword>
<protein>
    <submittedName>
        <fullName evidence="1">DUF4276 family protein</fullName>
    </submittedName>
</protein>
<evidence type="ECO:0000313" key="1">
    <source>
        <dbReference type="EMBL" id="WAR46293.1"/>
    </source>
</evidence>
<dbReference type="Proteomes" id="UP001162780">
    <property type="component" value="Chromosome"/>
</dbReference>
<evidence type="ECO:0000313" key="2">
    <source>
        <dbReference type="Proteomes" id="UP001162780"/>
    </source>
</evidence>
<accession>A0ABY7GP71</accession>
<dbReference type="EMBL" id="CP113517">
    <property type="protein sequence ID" value="WAR46293.1"/>
    <property type="molecule type" value="Genomic_DNA"/>
</dbReference>
<dbReference type="InterPro" id="IPR025455">
    <property type="entry name" value="DUF4276"/>
</dbReference>
<sequence>MTRLLMLVEGQSEEIFVNRTLKPYLAERGVFIEGPIVLWTKRLPSGGGYRGGVTSWKKIQDSLLPLTRDGNAWVTTLLDFYGLPEDVPGYQEARGSGNPRDNVVAVQERLSAEINHPRFIPFLALHEFEAWIFCAPDVVATHFNRAILAQKVQQAIAQAGEPELINHGETTHPKARLNSMVGGYKETSDGPTLMDKIGIPAIRAACPHFAGWLDLLEALAQEI</sequence>